<reference evidence="1 2" key="1">
    <citation type="journal article" date="2008" name="PLoS Genet.">
        <title>Genomic islands in the pathogenic filamentous fungus Aspergillus fumigatus.</title>
        <authorList>
            <person name="Fedorova N.D."/>
            <person name="Khaldi N."/>
            <person name="Joardar V.S."/>
            <person name="Maiti R."/>
            <person name="Amedeo P."/>
            <person name="Anderson M.J."/>
            <person name="Crabtree J."/>
            <person name="Silva J.C."/>
            <person name="Badger J.H."/>
            <person name="Albarraq A."/>
            <person name="Angiuoli S."/>
            <person name="Bussey H."/>
            <person name="Bowyer P."/>
            <person name="Cotty P.J."/>
            <person name="Dyer P.S."/>
            <person name="Egan A."/>
            <person name="Galens K."/>
            <person name="Fraser-Liggett C.M."/>
            <person name="Haas B.J."/>
            <person name="Inman J.M."/>
            <person name="Kent R."/>
            <person name="Lemieux S."/>
            <person name="Malavazi I."/>
            <person name="Orvis J."/>
            <person name="Roemer T."/>
            <person name="Ronning C.M."/>
            <person name="Sundaram J.P."/>
            <person name="Sutton G."/>
            <person name="Turner G."/>
            <person name="Venter J.C."/>
            <person name="White O.R."/>
            <person name="Whitty B.R."/>
            <person name="Youngman P."/>
            <person name="Wolfe K.H."/>
            <person name="Goldman G.H."/>
            <person name="Wortman J.R."/>
            <person name="Jiang B."/>
            <person name="Denning D.W."/>
            <person name="Nierman W.C."/>
        </authorList>
    </citation>
    <scope>NUCLEOTIDE SEQUENCE [LARGE SCALE GENOMIC DNA]</scope>
    <source>
        <strain evidence="2">ATCC 1007 / CBS 513.65 / DSM 816 / NCTC 3887 / NRRL 1</strain>
    </source>
</reference>
<dbReference type="VEuPathDB" id="FungiDB:ACLA_018330"/>
<dbReference type="KEGG" id="act:ACLA_018330"/>
<dbReference type="AlphaFoldDB" id="A1CNA8"/>
<accession>A1CNA8</accession>
<protein>
    <recommendedName>
        <fullName evidence="3">F-box domain protein</fullName>
    </recommendedName>
</protein>
<evidence type="ECO:0000313" key="1">
    <source>
        <dbReference type="EMBL" id="EAW07129.1"/>
    </source>
</evidence>
<keyword evidence="2" id="KW-1185">Reference proteome</keyword>
<dbReference type="EMBL" id="DS027059">
    <property type="protein sequence ID" value="EAW07129.1"/>
    <property type="molecule type" value="Genomic_DNA"/>
</dbReference>
<dbReference type="Proteomes" id="UP000006701">
    <property type="component" value="Unassembled WGS sequence"/>
</dbReference>
<proteinExistence type="predicted"/>
<dbReference type="InterPro" id="IPR032675">
    <property type="entry name" value="LRR_dom_sf"/>
</dbReference>
<dbReference type="GeneID" id="4701590"/>
<organism evidence="1 2">
    <name type="scientific">Aspergillus clavatus (strain ATCC 1007 / CBS 513.65 / DSM 816 / NCTC 3887 / NRRL 1 / QM 1276 / 107)</name>
    <dbReference type="NCBI Taxonomy" id="344612"/>
    <lineage>
        <taxon>Eukaryota</taxon>
        <taxon>Fungi</taxon>
        <taxon>Dikarya</taxon>
        <taxon>Ascomycota</taxon>
        <taxon>Pezizomycotina</taxon>
        <taxon>Eurotiomycetes</taxon>
        <taxon>Eurotiomycetidae</taxon>
        <taxon>Eurotiales</taxon>
        <taxon>Aspergillaceae</taxon>
        <taxon>Aspergillus</taxon>
        <taxon>Aspergillus subgen. Fumigati</taxon>
    </lineage>
</organism>
<name>A1CNA8_ASPCL</name>
<dbReference type="RefSeq" id="XP_001268555.1">
    <property type="nucleotide sequence ID" value="XM_001268554.1"/>
</dbReference>
<evidence type="ECO:0008006" key="3">
    <source>
        <dbReference type="Google" id="ProtNLM"/>
    </source>
</evidence>
<sequence length="598" mass="68387">MDQLPVEIRRMICALTLDSGLIALRQLSLVNHAWYQAAAPFLYERLQICVVSNEQLQKDVQQVFEHPLRKQYLRYLRRLDIVGRSGKQNHERSSLPKIAGGHDMLDEFLDRDLWRRQTSWMCRLDPPARHLDPLVKLIAAVPSLAEVNYARASPFPLVLLEAIHEFHPLCKLNLEYLFLESWRDSAHSARDMPLITSPCLHSIRCYLHTGSPMNTVVEPAILQILRLAPNLQKVDLVLARNVSFRDQRRFAFQPPEGAPTRVARLSTWSFSLNTTITIPRLNEWLHRIDVASLRNWSIGCISKPDLARAISGLALSLQRLERLSLNLRVPEGRGNEFWRAVEEMMEALPPLKALWLAGHRNATFLNKVLVRHGATLQSLGLDARNIDDTLLPHKRSGGYCTAKQLARFAKKCPVLRELHLTVRRRRGRAPETQIYKALGLFPGLVSLYINLDCLRIRNDPDELEELDDLIDSHKGLTPYELALPYEERVTVDHIFELRTIFLNSVIDAHWAESIFNVIISAQSTRRLETLRLLPFLDREPSIFQKDSHAQGVMVPAPSSSRSWLKNPVYSRVGIATQDIPNMLPRVFSLIFYDGCGQG</sequence>
<dbReference type="SUPFAM" id="SSF52047">
    <property type="entry name" value="RNI-like"/>
    <property type="match status" value="1"/>
</dbReference>
<dbReference type="OMA" id="SKWCNIA"/>
<dbReference type="HOGENOM" id="CLU_024672_2_0_1"/>
<dbReference type="STRING" id="344612.A1CNA8"/>
<dbReference type="OrthoDB" id="3945550at2759"/>
<gene>
    <name evidence="1" type="ORF">ACLA_018330</name>
</gene>
<evidence type="ECO:0000313" key="2">
    <source>
        <dbReference type="Proteomes" id="UP000006701"/>
    </source>
</evidence>
<dbReference type="Gene3D" id="3.80.10.10">
    <property type="entry name" value="Ribonuclease Inhibitor"/>
    <property type="match status" value="1"/>
</dbReference>
<dbReference type="eggNOG" id="ENOG502SJ7Y">
    <property type="taxonomic scope" value="Eukaryota"/>
</dbReference>